<organism evidence="1 2">
    <name type="scientific">Paenibacillus brasilensis</name>
    <dbReference type="NCBI Taxonomy" id="128574"/>
    <lineage>
        <taxon>Bacteria</taxon>
        <taxon>Bacillati</taxon>
        <taxon>Bacillota</taxon>
        <taxon>Bacilli</taxon>
        <taxon>Bacillales</taxon>
        <taxon>Paenibacillaceae</taxon>
        <taxon>Paenibacillus</taxon>
    </lineage>
</organism>
<accession>A0ABU0KY79</accession>
<reference evidence="1 2" key="1">
    <citation type="submission" date="2023-07" db="EMBL/GenBank/DDBJ databases">
        <title>Genomic Encyclopedia of Type Strains, Phase IV (KMG-IV): sequencing the most valuable type-strain genomes for metagenomic binning, comparative biology and taxonomic classification.</title>
        <authorList>
            <person name="Goeker M."/>
        </authorList>
    </citation>
    <scope>NUCLEOTIDE SEQUENCE [LARGE SCALE GENOMIC DNA]</scope>
    <source>
        <strain evidence="1 2">DSM 14914</strain>
    </source>
</reference>
<keyword evidence="2" id="KW-1185">Reference proteome</keyword>
<name>A0ABU0KY79_9BACL</name>
<sequence length="60" mass="7085">MTDFSAITTFLEVDYSDRGPEPRDPVFLFRSYIVLLMTNPEMELTEWINEMTYPEVAKSF</sequence>
<proteinExistence type="predicted"/>
<evidence type="ECO:0000313" key="1">
    <source>
        <dbReference type="EMBL" id="MDQ0493525.1"/>
    </source>
</evidence>
<dbReference type="Proteomes" id="UP001242811">
    <property type="component" value="Unassembled WGS sequence"/>
</dbReference>
<evidence type="ECO:0000313" key="2">
    <source>
        <dbReference type="Proteomes" id="UP001242811"/>
    </source>
</evidence>
<protein>
    <submittedName>
        <fullName evidence="1">Uncharacterized protein</fullName>
    </submittedName>
</protein>
<comment type="caution">
    <text evidence="1">The sequence shown here is derived from an EMBL/GenBank/DDBJ whole genome shotgun (WGS) entry which is preliminary data.</text>
</comment>
<dbReference type="EMBL" id="JAUSWA010000007">
    <property type="protein sequence ID" value="MDQ0493525.1"/>
    <property type="molecule type" value="Genomic_DNA"/>
</dbReference>
<gene>
    <name evidence="1" type="ORF">QOZ95_001683</name>
</gene>